<dbReference type="Pfam" id="PF13363">
    <property type="entry name" value="BetaGal_dom3"/>
    <property type="match status" value="1"/>
</dbReference>
<dbReference type="GO" id="GO:0005975">
    <property type="term" value="P:carbohydrate metabolic process"/>
    <property type="evidence" value="ECO:0007669"/>
    <property type="project" value="InterPro"/>
</dbReference>
<dbReference type="EC" id="3.2.1.23" evidence="3"/>
<dbReference type="Gene3D" id="2.102.20.10">
    <property type="entry name" value="Beta-galactosidase, domain 2"/>
    <property type="match status" value="1"/>
</dbReference>
<dbReference type="GO" id="GO:0004565">
    <property type="term" value="F:beta-galactosidase activity"/>
    <property type="evidence" value="ECO:0007669"/>
    <property type="project" value="UniProtKB-EC"/>
</dbReference>
<dbReference type="SMART" id="SM01029">
    <property type="entry name" value="BetaGal_dom2"/>
    <property type="match status" value="1"/>
</dbReference>
<dbReference type="AlphaFoldDB" id="A0A8H6XN28"/>
<dbReference type="SUPFAM" id="SSF117100">
    <property type="entry name" value="Beta-galactosidase LacA, domain 3"/>
    <property type="match status" value="1"/>
</dbReference>
<dbReference type="InterPro" id="IPR017853">
    <property type="entry name" value="GH"/>
</dbReference>
<evidence type="ECO:0000256" key="2">
    <source>
        <dbReference type="ARBA" id="ARBA00009809"/>
    </source>
</evidence>
<keyword evidence="5 11" id="KW-0378">Hydrolase</keyword>
<dbReference type="InterPro" id="IPR025300">
    <property type="entry name" value="BetaGal_jelly_roll_dom"/>
</dbReference>
<dbReference type="Pfam" id="PF13364">
    <property type="entry name" value="BetaGal_ABD2"/>
    <property type="match status" value="2"/>
</dbReference>
<keyword evidence="6" id="KW-0325">Glycoprotein</keyword>
<dbReference type="InterPro" id="IPR025972">
    <property type="entry name" value="BetaGal_dom3"/>
</dbReference>
<dbReference type="InterPro" id="IPR008979">
    <property type="entry name" value="Galactose-bd-like_sf"/>
</dbReference>
<evidence type="ECO:0000256" key="5">
    <source>
        <dbReference type="ARBA" id="ARBA00022801"/>
    </source>
</evidence>
<dbReference type="Gene3D" id="2.60.120.260">
    <property type="entry name" value="Galactose-binding domain-like"/>
    <property type="match status" value="2"/>
</dbReference>
<dbReference type="InterPro" id="IPR001944">
    <property type="entry name" value="Glycoside_Hdrlase_35"/>
</dbReference>
<dbReference type="PRINTS" id="PR00742">
    <property type="entry name" value="GLHYDRLASE35"/>
</dbReference>
<evidence type="ECO:0000256" key="4">
    <source>
        <dbReference type="ARBA" id="ARBA00022729"/>
    </source>
</evidence>
<evidence type="ECO:0000256" key="1">
    <source>
        <dbReference type="ARBA" id="ARBA00001412"/>
    </source>
</evidence>
<dbReference type="OrthoDB" id="1657402at2759"/>
<gene>
    <name evidence="11" type="ORF">MVEN_01637200</name>
</gene>
<dbReference type="Proteomes" id="UP000620124">
    <property type="component" value="Unassembled WGS sequence"/>
</dbReference>
<evidence type="ECO:0000256" key="9">
    <source>
        <dbReference type="SAM" id="SignalP"/>
    </source>
</evidence>
<evidence type="ECO:0000256" key="8">
    <source>
        <dbReference type="RuleBase" id="RU003679"/>
    </source>
</evidence>
<keyword evidence="12" id="KW-1185">Reference proteome</keyword>
<evidence type="ECO:0000313" key="12">
    <source>
        <dbReference type="Proteomes" id="UP000620124"/>
    </source>
</evidence>
<feature type="chain" id="PRO_5034536459" description="beta-galactosidase" evidence="9">
    <location>
        <begin position="22"/>
        <end position="1053"/>
    </location>
</feature>
<dbReference type="InterPro" id="IPR031330">
    <property type="entry name" value="Gly_Hdrlase_35_cat"/>
</dbReference>
<name>A0A8H6XN28_9AGAR</name>
<organism evidence="11 12">
    <name type="scientific">Mycena venus</name>
    <dbReference type="NCBI Taxonomy" id="2733690"/>
    <lineage>
        <taxon>Eukaryota</taxon>
        <taxon>Fungi</taxon>
        <taxon>Dikarya</taxon>
        <taxon>Basidiomycota</taxon>
        <taxon>Agaricomycotina</taxon>
        <taxon>Agaricomycetes</taxon>
        <taxon>Agaricomycetidae</taxon>
        <taxon>Agaricales</taxon>
        <taxon>Marasmiineae</taxon>
        <taxon>Mycenaceae</taxon>
        <taxon>Mycena</taxon>
    </lineage>
</organism>
<dbReference type="PANTHER" id="PTHR23421">
    <property type="entry name" value="BETA-GALACTOSIDASE RELATED"/>
    <property type="match status" value="1"/>
</dbReference>
<dbReference type="Pfam" id="PF10435">
    <property type="entry name" value="BetaGal_dom2"/>
    <property type="match status" value="1"/>
</dbReference>
<evidence type="ECO:0000256" key="6">
    <source>
        <dbReference type="ARBA" id="ARBA00023180"/>
    </source>
</evidence>
<dbReference type="EMBL" id="JACAZI010000014">
    <property type="protein sequence ID" value="KAF7344763.1"/>
    <property type="molecule type" value="Genomic_DNA"/>
</dbReference>
<dbReference type="SUPFAM" id="SSF51445">
    <property type="entry name" value="(Trans)glycosidases"/>
    <property type="match status" value="1"/>
</dbReference>
<evidence type="ECO:0000259" key="10">
    <source>
        <dbReference type="SMART" id="SM01029"/>
    </source>
</evidence>
<dbReference type="InterPro" id="IPR036833">
    <property type="entry name" value="BetaGal_dom3_sf"/>
</dbReference>
<sequence length="1053" mass="114579">MFLCLLGAVAFVLAFPPSVNSATGPFVSPDLKTSPIQVWSDAPISPALARTDQVQFDNFSLILQGQRVFLHSGEFHTFRLPVPSLWPDILQKVKAAGLNAISVYTHMGLINPSRGVVDFDSNRALRPLYEAAIVTGLWITLRPVTLVHQCRNYSRGLAHWTTTEVAGALRTNSSDWRAAWRDYIDGIIRESAPYQISNGGPIIAIQIDNEYTQSPPGHAEYYAELETVYRNSSIDVLLTGNDPFSEGNFINGTGAVDLYGIDTYPLGFDCANPGDWNPLPSNYHVYHEQVNPSQAWYLPEYQGGSSDSWGPDAPGYDRCFQMTGPTFQSVFNRKVWASNAKLINYYMIYGGTSWGALPYDTFSCFKPCARTEMCVDQGYTSYDYGAVISESRALNIKFDELKLQAIFLRSSPQFHKTDFIGDSSSGLVASSNPAVFATLLQNPDTQTAFYVLSQTNVTSTAITNFKMNITTVSGVLQVPIVVSSITLAGRESKLVISDYSFGSSKVGYTTAPVFYAGTIGGRDVLFLYGSSNQSYEARLALTGTSSKVYQTQSPLITFTPHGHETIVAFRQGIQGLMTIWDSDMQLVLFADSVMAATFWSPVLAGTGPFGSYWGIGSNSSILVGGPYLVRSAVISGSRLALVGDLNTTAPLSVIVPAAVESVTWNGERVALTPGVTVSGGFRGMLALRPAVRTVSVPKLSGWKFQDSLPEVGPDFDDSDWTVANHTTTNIPLKPHYGDGRILYGCDYGFCENAVLWRGHFESTGAQTSVNLSINGGEAFAASVWLNDVFLNTSFGNYTNDGNPVPETDQKFIFPPGALRSGDNVITVVQDNMGLSETAVIIAGDIPNVTITLDPDASKSPRGIRGFELDSGSFAAWKVQGKNRWIHRVRFHFFLDKTRGVLNEGGLYGERRGWHLPGFNTSSWAHRDLAMGLPGSSAGIGFFVTTFTLNVPAGIDAFLSFTFEDPLGQDYRLYLFVNGWMMGKRVANIGPQAKFPVHEGILNYRGVNTVAVALWSMGPTAVSPRLQLVLDGVLDGGVPNVTTNNPSWSPAGRI</sequence>
<comment type="similarity">
    <text evidence="2 8">Belongs to the glycosyl hydrolase 35 family.</text>
</comment>
<dbReference type="SUPFAM" id="SSF49785">
    <property type="entry name" value="Galactose-binding domain-like"/>
    <property type="match status" value="2"/>
</dbReference>
<dbReference type="InterPro" id="IPR037110">
    <property type="entry name" value="Betagal_dom2_sf"/>
</dbReference>
<accession>A0A8H6XN28</accession>
<protein>
    <recommendedName>
        <fullName evidence="3">beta-galactosidase</fullName>
        <ecNumber evidence="3">3.2.1.23</ecNumber>
    </recommendedName>
</protein>
<dbReference type="Pfam" id="PF01301">
    <property type="entry name" value="Glyco_hydro_35"/>
    <property type="match status" value="1"/>
</dbReference>
<proteinExistence type="inferred from homology"/>
<dbReference type="Gene3D" id="3.20.20.80">
    <property type="entry name" value="Glycosidases"/>
    <property type="match status" value="1"/>
</dbReference>
<evidence type="ECO:0000256" key="3">
    <source>
        <dbReference type="ARBA" id="ARBA00012756"/>
    </source>
</evidence>
<feature type="signal peptide" evidence="9">
    <location>
        <begin position="1"/>
        <end position="21"/>
    </location>
</feature>
<comment type="caution">
    <text evidence="11">The sequence shown here is derived from an EMBL/GenBank/DDBJ whole genome shotgun (WGS) entry which is preliminary data.</text>
</comment>
<evidence type="ECO:0000313" key="11">
    <source>
        <dbReference type="EMBL" id="KAF7344763.1"/>
    </source>
</evidence>
<dbReference type="Gene3D" id="2.60.390.10">
    <property type="entry name" value="Beta-galactosidase, domain 3"/>
    <property type="match status" value="1"/>
</dbReference>
<evidence type="ECO:0000256" key="7">
    <source>
        <dbReference type="ARBA" id="ARBA00023295"/>
    </source>
</evidence>
<keyword evidence="7" id="KW-0326">Glycosidase</keyword>
<feature type="domain" description="Beta-galactosidase" evidence="10">
    <location>
        <begin position="416"/>
        <end position="598"/>
    </location>
</feature>
<dbReference type="InterPro" id="IPR018954">
    <property type="entry name" value="Betagal_dom2"/>
</dbReference>
<keyword evidence="4 9" id="KW-0732">Signal</keyword>
<comment type="catalytic activity">
    <reaction evidence="1">
        <text>Hydrolysis of terminal non-reducing beta-D-galactose residues in beta-D-galactosides.</text>
        <dbReference type="EC" id="3.2.1.23"/>
    </reaction>
</comment>
<reference evidence="11" key="1">
    <citation type="submission" date="2020-05" db="EMBL/GenBank/DDBJ databases">
        <title>Mycena genomes resolve the evolution of fungal bioluminescence.</title>
        <authorList>
            <person name="Tsai I.J."/>
        </authorList>
    </citation>
    <scope>NUCLEOTIDE SEQUENCE</scope>
    <source>
        <strain evidence="11">CCC161011</strain>
    </source>
</reference>
<dbReference type="SUPFAM" id="SSF51011">
    <property type="entry name" value="Glycosyl hydrolase domain"/>
    <property type="match status" value="1"/>
</dbReference>